<dbReference type="EMBL" id="BK015041">
    <property type="protein sequence ID" value="DAD88520.1"/>
    <property type="molecule type" value="Genomic_DNA"/>
</dbReference>
<name>A0A8S5N213_9CAUD</name>
<organism evidence="1">
    <name type="scientific">Podoviridae sp. cttxo15</name>
    <dbReference type="NCBI Taxonomy" id="2826584"/>
    <lineage>
        <taxon>Viruses</taxon>
        <taxon>Duplodnaviria</taxon>
        <taxon>Heunggongvirae</taxon>
        <taxon>Uroviricota</taxon>
        <taxon>Caudoviricetes</taxon>
    </lineage>
</organism>
<evidence type="ECO:0000313" key="1">
    <source>
        <dbReference type="EMBL" id="DAD88520.1"/>
    </source>
</evidence>
<sequence length="49" mass="5523">MFIPSTSGSVVPVNNYNQSRTYHFSGVTINANNAQDFWSEIQNHIGDYT</sequence>
<accession>A0A8S5N213</accession>
<proteinExistence type="predicted"/>
<protein>
    <submittedName>
        <fullName evidence="1">Secretin N-terminal domain</fullName>
    </submittedName>
</protein>
<reference evidence="1" key="1">
    <citation type="journal article" date="2021" name="Proc. Natl. Acad. Sci. U.S.A.">
        <title>A Catalog of Tens of Thousands of Viruses from Human Metagenomes Reveals Hidden Associations with Chronic Diseases.</title>
        <authorList>
            <person name="Tisza M.J."/>
            <person name="Buck C.B."/>
        </authorList>
    </citation>
    <scope>NUCLEOTIDE SEQUENCE</scope>
    <source>
        <strain evidence="1">Cttxo15</strain>
    </source>
</reference>